<evidence type="ECO:0000313" key="4">
    <source>
        <dbReference type="Proteomes" id="UP000075243"/>
    </source>
</evidence>
<dbReference type="OMA" id="WINLCEY"/>
<dbReference type="InterPro" id="IPR025724">
    <property type="entry name" value="GAG-pre-integrase_dom"/>
</dbReference>
<dbReference type="GO" id="GO:0003676">
    <property type="term" value="F:nucleic acid binding"/>
    <property type="evidence" value="ECO:0007669"/>
    <property type="project" value="InterPro"/>
</dbReference>
<dbReference type="PROSITE" id="PS50994">
    <property type="entry name" value="INTEGRASE"/>
    <property type="match status" value="1"/>
</dbReference>
<dbReference type="PANTHER" id="PTHR42648">
    <property type="entry name" value="TRANSPOSASE, PUTATIVE-RELATED"/>
    <property type="match status" value="1"/>
</dbReference>
<feature type="domain" description="Integrase catalytic" evidence="2">
    <location>
        <begin position="422"/>
        <end position="536"/>
    </location>
</feature>
<feature type="region of interest" description="Disordered" evidence="1">
    <location>
        <begin position="143"/>
        <end position="168"/>
    </location>
</feature>
<dbReference type="GO" id="GO:0015074">
    <property type="term" value="P:DNA integration"/>
    <property type="evidence" value="ECO:0007669"/>
    <property type="project" value="InterPro"/>
</dbReference>
<dbReference type="Pfam" id="PF00665">
    <property type="entry name" value="rve"/>
    <property type="match status" value="1"/>
</dbReference>
<dbReference type="InterPro" id="IPR012337">
    <property type="entry name" value="RNaseH-like_sf"/>
</dbReference>
<dbReference type="AlphaFoldDB" id="A0A151RXG7"/>
<name>A0A151RXG7_CAJCA</name>
<protein>
    <submittedName>
        <fullName evidence="3">Retrovirus-related Pol polyprotein from transposon TNT 1-94</fullName>
    </submittedName>
</protein>
<keyword evidence="4" id="KW-1185">Reference proteome</keyword>
<dbReference type="Gramene" id="C.cajan_29819.t">
    <property type="protein sequence ID" value="C.cajan_29819.t"/>
    <property type="gene ID" value="C.cajan_29819"/>
</dbReference>
<dbReference type="SUPFAM" id="SSF53098">
    <property type="entry name" value="Ribonuclease H-like"/>
    <property type="match status" value="1"/>
</dbReference>
<dbReference type="PANTHER" id="PTHR42648:SF26">
    <property type="entry name" value="INTEGRASE CATALYTIC DOMAIN-CONTAINING PROTEIN"/>
    <property type="match status" value="1"/>
</dbReference>
<dbReference type="Gene3D" id="3.30.420.10">
    <property type="entry name" value="Ribonuclease H-like superfamily/Ribonuclease H"/>
    <property type="match status" value="1"/>
</dbReference>
<proteinExistence type="predicted"/>
<dbReference type="Pfam" id="PF13976">
    <property type="entry name" value="gag_pre-integrs"/>
    <property type="match status" value="1"/>
</dbReference>
<sequence length="536" mass="61289">MLESMEPSFKIRVAGCTWCYQIWSVLKTYFASQTKARVKQIKIQLRNVCKTGPMSHYLLQIKQLTETLAAIGSPVSLEEHIDFIFDGLPEEYDPLETSCLTRSEPYTVPEIEALLLHQEERLERRKQKESETIQANLAQNPIMQKRGGSNSTRGRGFGRGQNRGRGRFVKQGYNNGGRGPKIQCQLCDKNGHSAFHCWRRFDENLSDPATQQNTTNLNTTESQQEAMLASSLHAQADDMWYPDSGASDHFTNDISNLSTKQEYQGYSKMHTAQSNVTFSLPNIKYVPNISKNLLSISKFTNDNKVFVKIYPTECIVKSQETKMVLLKGHLKDGLYVFDNLRPIHTHTDIVQPLGVVTALYNIVSCNDVSLWHSRLAHCSFKALKRVMVSCNIVVAENKMPFVCSSCCIGKSHKLPFSISKIVYNDPLEMIYSDIWGPSPTPSRDGFRYYIIFVDAFSKFTWLYFLQNKSEALNCFIQFKDMVELQLNKKIKTLQTDEGKEYTVFSKFLKQNGIQHRLIVVHTLMNKMAQLRENIST</sequence>
<dbReference type="EMBL" id="KQ483533">
    <property type="protein sequence ID" value="KYP47251.1"/>
    <property type="molecule type" value="Genomic_DNA"/>
</dbReference>
<evidence type="ECO:0000256" key="1">
    <source>
        <dbReference type="SAM" id="MobiDB-lite"/>
    </source>
</evidence>
<reference evidence="3" key="1">
    <citation type="journal article" date="2012" name="Nat. Biotechnol.">
        <title>Draft genome sequence of pigeonpea (Cajanus cajan), an orphan legume crop of resource-poor farmers.</title>
        <authorList>
            <person name="Varshney R.K."/>
            <person name="Chen W."/>
            <person name="Li Y."/>
            <person name="Bharti A.K."/>
            <person name="Saxena R.K."/>
            <person name="Schlueter J.A."/>
            <person name="Donoghue M.T."/>
            <person name="Azam S."/>
            <person name="Fan G."/>
            <person name="Whaley A.M."/>
            <person name="Farmer A.D."/>
            <person name="Sheridan J."/>
            <person name="Iwata A."/>
            <person name="Tuteja R."/>
            <person name="Penmetsa R.V."/>
            <person name="Wu W."/>
            <person name="Upadhyaya H.D."/>
            <person name="Yang S.P."/>
            <person name="Shah T."/>
            <person name="Saxena K.B."/>
            <person name="Michael T."/>
            <person name="McCombie W.R."/>
            <person name="Yang B."/>
            <person name="Zhang G."/>
            <person name="Yang H."/>
            <person name="Wang J."/>
            <person name="Spillane C."/>
            <person name="Cook D.R."/>
            <person name="May G.D."/>
            <person name="Xu X."/>
            <person name="Jackson S.A."/>
        </authorList>
    </citation>
    <scope>NUCLEOTIDE SEQUENCE [LARGE SCALE GENOMIC DNA]</scope>
</reference>
<dbReference type="InterPro" id="IPR036397">
    <property type="entry name" value="RNaseH_sf"/>
</dbReference>
<dbReference type="Proteomes" id="UP000075243">
    <property type="component" value="Unassembled WGS sequence"/>
</dbReference>
<evidence type="ECO:0000313" key="3">
    <source>
        <dbReference type="EMBL" id="KYP47251.1"/>
    </source>
</evidence>
<dbReference type="Pfam" id="PF14223">
    <property type="entry name" value="Retrotran_gag_2"/>
    <property type="match status" value="1"/>
</dbReference>
<accession>A0A151RXG7</accession>
<dbReference type="InterPro" id="IPR039537">
    <property type="entry name" value="Retrotran_Ty1/copia-like"/>
</dbReference>
<dbReference type="InterPro" id="IPR001584">
    <property type="entry name" value="Integrase_cat-core"/>
</dbReference>
<feature type="compositionally biased region" description="Polar residues" evidence="1">
    <location>
        <begin position="143"/>
        <end position="152"/>
    </location>
</feature>
<gene>
    <name evidence="3" type="ORF">KK1_031123</name>
</gene>
<evidence type="ECO:0000259" key="2">
    <source>
        <dbReference type="PROSITE" id="PS50994"/>
    </source>
</evidence>
<organism evidence="3 4">
    <name type="scientific">Cajanus cajan</name>
    <name type="common">Pigeon pea</name>
    <name type="synonym">Cajanus indicus</name>
    <dbReference type="NCBI Taxonomy" id="3821"/>
    <lineage>
        <taxon>Eukaryota</taxon>
        <taxon>Viridiplantae</taxon>
        <taxon>Streptophyta</taxon>
        <taxon>Embryophyta</taxon>
        <taxon>Tracheophyta</taxon>
        <taxon>Spermatophyta</taxon>
        <taxon>Magnoliopsida</taxon>
        <taxon>eudicotyledons</taxon>
        <taxon>Gunneridae</taxon>
        <taxon>Pentapetalae</taxon>
        <taxon>rosids</taxon>
        <taxon>fabids</taxon>
        <taxon>Fabales</taxon>
        <taxon>Fabaceae</taxon>
        <taxon>Papilionoideae</taxon>
        <taxon>50 kb inversion clade</taxon>
        <taxon>NPAAA clade</taxon>
        <taxon>indigoferoid/millettioid clade</taxon>
        <taxon>Phaseoleae</taxon>
        <taxon>Cajanus</taxon>
    </lineage>
</organism>